<dbReference type="PROSITE" id="PS50109">
    <property type="entry name" value="HIS_KIN"/>
    <property type="match status" value="1"/>
</dbReference>
<dbReference type="InterPro" id="IPR050351">
    <property type="entry name" value="BphY/WalK/GraS-like"/>
</dbReference>
<dbReference type="Gene3D" id="1.10.287.130">
    <property type="match status" value="1"/>
</dbReference>
<dbReference type="InterPro" id="IPR004358">
    <property type="entry name" value="Sig_transdc_His_kin-like_C"/>
</dbReference>
<keyword evidence="10" id="KW-0472">Membrane</keyword>
<dbReference type="GO" id="GO:0030295">
    <property type="term" value="F:protein kinase activator activity"/>
    <property type="evidence" value="ECO:0007669"/>
    <property type="project" value="TreeGrafter"/>
</dbReference>
<feature type="transmembrane region" description="Helical" evidence="10">
    <location>
        <begin position="12"/>
        <end position="32"/>
    </location>
</feature>
<dbReference type="SMART" id="SM00387">
    <property type="entry name" value="HATPase_c"/>
    <property type="match status" value="1"/>
</dbReference>
<evidence type="ECO:0000256" key="7">
    <source>
        <dbReference type="ARBA" id="ARBA00022840"/>
    </source>
</evidence>
<dbReference type="GO" id="GO:0000156">
    <property type="term" value="F:phosphorelay response regulator activity"/>
    <property type="evidence" value="ECO:0007669"/>
    <property type="project" value="TreeGrafter"/>
</dbReference>
<keyword evidence="7" id="KW-0067">ATP-binding</keyword>
<dbReference type="PANTHER" id="PTHR42878">
    <property type="entry name" value="TWO-COMPONENT HISTIDINE KINASE"/>
    <property type="match status" value="1"/>
</dbReference>
<evidence type="ECO:0000256" key="5">
    <source>
        <dbReference type="ARBA" id="ARBA00022741"/>
    </source>
</evidence>
<dbReference type="PANTHER" id="PTHR42878:SF7">
    <property type="entry name" value="SENSOR HISTIDINE KINASE GLRK"/>
    <property type="match status" value="1"/>
</dbReference>
<dbReference type="PROSITE" id="PS50110">
    <property type="entry name" value="RESPONSE_REGULATORY"/>
    <property type="match status" value="1"/>
</dbReference>
<comment type="catalytic activity">
    <reaction evidence="1">
        <text>ATP + protein L-histidine = ADP + protein N-phospho-L-histidine.</text>
        <dbReference type="EC" id="2.7.13.3"/>
    </reaction>
</comment>
<feature type="transmembrane region" description="Helical" evidence="10">
    <location>
        <begin position="116"/>
        <end position="134"/>
    </location>
</feature>
<dbReference type="SMART" id="SM00448">
    <property type="entry name" value="REC"/>
    <property type="match status" value="1"/>
</dbReference>
<keyword evidence="8" id="KW-0902">Two-component regulatory system</keyword>
<evidence type="ECO:0000256" key="9">
    <source>
        <dbReference type="PROSITE-ProRule" id="PRU00169"/>
    </source>
</evidence>
<dbReference type="GO" id="GO:0005524">
    <property type="term" value="F:ATP binding"/>
    <property type="evidence" value="ECO:0007669"/>
    <property type="project" value="UniProtKB-KW"/>
</dbReference>
<dbReference type="CDD" id="cd00082">
    <property type="entry name" value="HisKA"/>
    <property type="match status" value="1"/>
</dbReference>
<evidence type="ECO:0000313" key="13">
    <source>
        <dbReference type="EMBL" id="KTB54734.1"/>
    </source>
</evidence>
<sequence>MKDRKNAELDQATLRLIVATCAITYVSLVGFLPGLDVAKYQPIILYYAGFLVVSLILRQHIISYPGVFPVRRVLGMVHDYTGISVGLVVGGEATLPIFSVMVWVTLGNGMRFGSRYLAIAASLALLAILIIYQLTPYWQAQPFMVLMLVAVTILVPGYAHILLVRARQASEQATVANREKERFLAQASHDLRQPIHSIGMFTACLRASPLGEYERQLVDNIDRSLHNVSQLFRSILDIYTLDSGKVSAKSDVVNLGDMLNEIAQQNTAAARWAGVELRVRPCRRWVRVDTSLLATMVQNILSNALKYAPEHPVLIGMATMVQNILSNALKYAPEHPVLIGVRRHNGGLSISVHDQGRGIAAEHLPNVCDEFYRIRHVRDKDVEGVGLGLSIVKRLSQILNVQIAIDSRVDRGTTVTIHGLEEVSAPVQPVRRKPLGDSLLKGVRICLVEDDHNVLMATAALLERWGCEVQTARSAEGLITDCDIIVADYDLGTTANGLDCIERIRAARGWDVPALIVTGREVEVVLESMHGAEVSVLSKPLRPSELRLNLLSVRERRVNVP</sequence>
<dbReference type="SUPFAM" id="SSF52172">
    <property type="entry name" value="CheY-like"/>
    <property type="match status" value="1"/>
</dbReference>
<dbReference type="PRINTS" id="PR00344">
    <property type="entry name" value="BCTRLSENSOR"/>
</dbReference>
<dbReference type="Proteomes" id="UP000053048">
    <property type="component" value="Unassembled WGS sequence"/>
</dbReference>
<reference evidence="13 14" key="1">
    <citation type="submission" date="2015-09" db="EMBL/GenBank/DDBJ databases">
        <title>Genome sequence of ICMP 13104.</title>
        <authorList>
            <person name="Visnovsky S."/>
            <person name="Lu A."/>
            <person name="Panda P."/>
            <person name="Pitman A."/>
        </authorList>
    </citation>
    <scope>NUCLEOTIDE SEQUENCE [LARGE SCALE GENOMIC DNA]</scope>
    <source>
        <strain evidence="13 14">ICMP 13104</strain>
    </source>
</reference>
<organism evidence="13 14">
    <name type="scientific">Pseudomonas viridiflava ICMP 13104</name>
    <dbReference type="NCBI Taxonomy" id="1198305"/>
    <lineage>
        <taxon>Bacteria</taxon>
        <taxon>Pseudomonadati</taxon>
        <taxon>Pseudomonadota</taxon>
        <taxon>Gammaproteobacteria</taxon>
        <taxon>Pseudomonadales</taxon>
        <taxon>Pseudomonadaceae</taxon>
        <taxon>Pseudomonas</taxon>
    </lineage>
</organism>
<dbReference type="SUPFAM" id="SSF55874">
    <property type="entry name" value="ATPase domain of HSP90 chaperone/DNA topoisomerase II/histidine kinase"/>
    <property type="match status" value="2"/>
</dbReference>
<dbReference type="SMART" id="SM00388">
    <property type="entry name" value="HisKA"/>
    <property type="match status" value="1"/>
</dbReference>
<gene>
    <name evidence="13" type="ORF">AO067_14075</name>
</gene>
<feature type="domain" description="Histidine kinase" evidence="11">
    <location>
        <begin position="186"/>
        <end position="417"/>
    </location>
</feature>
<dbReference type="EMBL" id="LKEJ01000196">
    <property type="protein sequence ID" value="KTB54734.1"/>
    <property type="molecule type" value="Genomic_DNA"/>
</dbReference>
<protein>
    <recommendedName>
        <fullName evidence="2">histidine kinase</fullName>
        <ecNumber evidence="2">2.7.13.3</ecNumber>
    </recommendedName>
</protein>
<evidence type="ECO:0000256" key="1">
    <source>
        <dbReference type="ARBA" id="ARBA00000085"/>
    </source>
</evidence>
<dbReference type="SUPFAM" id="SSF47384">
    <property type="entry name" value="Homodimeric domain of signal transducing histidine kinase"/>
    <property type="match status" value="1"/>
</dbReference>
<evidence type="ECO:0000259" key="12">
    <source>
        <dbReference type="PROSITE" id="PS50110"/>
    </source>
</evidence>
<dbReference type="InterPro" id="IPR011006">
    <property type="entry name" value="CheY-like_superfamily"/>
</dbReference>
<accession>A0A0W0H1Q9</accession>
<dbReference type="CDD" id="cd00156">
    <property type="entry name" value="REC"/>
    <property type="match status" value="1"/>
</dbReference>
<feature type="transmembrane region" description="Helical" evidence="10">
    <location>
        <begin position="140"/>
        <end position="163"/>
    </location>
</feature>
<keyword evidence="4" id="KW-0808">Transferase</keyword>
<dbReference type="InterPro" id="IPR005467">
    <property type="entry name" value="His_kinase_dom"/>
</dbReference>
<dbReference type="AlphaFoldDB" id="A0A0W0H1Q9"/>
<evidence type="ECO:0000256" key="6">
    <source>
        <dbReference type="ARBA" id="ARBA00022777"/>
    </source>
</evidence>
<evidence type="ECO:0000256" key="3">
    <source>
        <dbReference type="ARBA" id="ARBA00022553"/>
    </source>
</evidence>
<keyword evidence="3 9" id="KW-0597">Phosphoprotein</keyword>
<dbReference type="Pfam" id="PF00512">
    <property type="entry name" value="HisKA"/>
    <property type="match status" value="1"/>
</dbReference>
<proteinExistence type="predicted"/>
<keyword evidence="14" id="KW-1185">Reference proteome</keyword>
<evidence type="ECO:0000256" key="4">
    <source>
        <dbReference type="ARBA" id="ARBA00022679"/>
    </source>
</evidence>
<keyword evidence="10" id="KW-0812">Transmembrane</keyword>
<evidence type="ECO:0000313" key="14">
    <source>
        <dbReference type="Proteomes" id="UP000053048"/>
    </source>
</evidence>
<dbReference type="EC" id="2.7.13.3" evidence="2"/>
<dbReference type="GO" id="GO:0000155">
    <property type="term" value="F:phosphorelay sensor kinase activity"/>
    <property type="evidence" value="ECO:0007669"/>
    <property type="project" value="InterPro"/>
</dbReference>
<dbReference type="InterPro" id="IPR036097">
    <property type="entry name" value="HisK_dim/P_sf"/>
</dbReference>
<dbReference type="Pfam" id="PF00072">
    <property type="entry name" value="Response_reg"/>
    <property type="match status" value="1"/>
</dbReference>
<dbReference type="Gene3D" id="3.40.50.2300">
    <property type="match status" value="1"/>
</dbReference>
<dbReference type="GO" id="GO:0007234">
    <property type="term" value="P:osmosensory signaling via phosphorelay pathway"/>
    <property type="evidence" value="ECO:0007669"/>
    <property type="project" value="TreeGrafter"/>
</dbReference>
<dbReference type="InterPro" id="IPR003661">
    <property type="entry name" value="HisK_dim/P_dom"/>
</dbReference>
<feature type="transmembrane region" description="Helical" evidence="10">
    <location>
        <begin position="82"/>
        <end position="104"/>
    </location>
</feature>
<evidence type="ECO:0000259" key="11">
    <source>
        <dbReference type="PROSITE" id="PS50109"/>
    </source>
</evidence>
<evidence type="ECO:0000256" key="10">
    <source>
        <dbReference type="SAM" id="Phobius"/>
    </source>
</evidence>
<dbReference type="Pfam" id="PF02518">
    <property type="entry name" value="HATPase_c"/>
    <property type="match status" value="1"/>
</dbReference>
<feature type="transmembrane region" description="Helical" evidence="10">
    <location>
        <begin position="44"/>
        <end position="62"/>
    </location>
</feature>
<dbReference type="InterPro" id="IPR003594">
    <property type="entry name" value="HATPase_dom"/>
</dbReference>
<dbReference type="InterPro" id="IPR036890">
    <property type="entry name" value="HATPase_C_sf"/>
</dbReference>
<dbReference type="InterPro" id="IPR001789">
    <property type="entry name" value="Sig_transdc_resp-reg_receiver"/>
</dbReference>
<feature type="domain" description="Response regulatory" evidence="12">
    <location>
        <begin position="444"/>
        <end position="554"/>
    </location>
</feature>
<evidence type="ECO:0000256" key="8">
    <source>
        <dbReference type="ARBA" id="ARBA00023012"/>
    </source>
</evidence>
<keyword evidence="6 13" id="KW-0418">Kinase</keyword>
<evidence type="ECO:0000256" key="2">
    <source>
        <dbReference type="ARBA" id="ARBA00012438"/>
    </source>
</evidence>
<dbReference type="Gene3D" id="3.30.565.10">
    <property type="entry name" value="Histidine kinase-like ATPase, C-terminal domain"/>
    <property type="match status" value="2"/>
</dbReference>
<name>A0A0W0H1Q9_PSEVI</name>
<comment type="caution">
    <text evidence="13">The sequence shown here is derived from an EMBL/GenBank/DDBJ whole genome shotgun (WGS) entry which is preliminary data.</text>
</comment>
<keyword evidence="5" id="KW-0547">Nucleotide-binding</keyword>
<keyword evidence="10" id="KW-1133">Transmembrane helix</keyword>
<feature type="modified residue" description="4-aspartylphosphate" evidence="9">
    <location>
        <position position="488"/>
    </location>
</feature>